<dbReference type="Proteomes" id="UP001220658">
    <property type="component" value="Unassembled WGS sequence"/>
</dbReference>
<name>A0AAW6FS63_9FIRM</name>
<gene>
    <name evidence="1" type="ORF">POG00_04495</name>
</gene>
<protein>
    <submittedName>
        <fullName evidence="1">Uncharacterized protein</fullName>
    </submittedName>
</protein>
<proteinExistence type="predicted"/>
<dbReference type="AlphaFoldDB" id="A0AAW6FS63"/>
<dbReference type="EMBL" id="JAQNCK010000009">
    <property type="protein sequence ID" value="MDC0827967.1"/>
    <property type="molecule type" value="Genomic_DNA"/>
</dbReference>
<evidence type="ECO:0000313" key="2">
    <source>
        <dbReference type="Proteomes" id="UP001220658"/>
    </source>
</evidence>
<organism evidence="1 2">
    <name type="scientific">Faecalitalea cylindroides</name>
    <dbReference type="NCBI Taxonomy" id="39483"/>
    <lineage>
        <taxon>Bacteria</taxon>
        <taxon>Bacillati</taxon>
        <taxon>Bacillota</taxon>
        <taxon>Erysipelotrichia</taxon>
        <taxon>Erysipelotrichales</taxon>
        <taxon>Erysipelotrichaceae</taxon>
        <taxon>Faecalitalea</taxon>
    </lineage>
</organism>
<sequence length="106" mass="12640">MNKKEFWSFQKLADCNYGVKGFEIRFQQMIEEYLEEQGIHLPWYKVYHTSLFMQILEIYEKNVNVVEEDVDMNEEGILAGLLLLYEQVVKEVSQNVDKILGERKSK</sequence>
<reference evidence="1" key="1">
    <citation type="submission" date="2023-01" db="EMBL/GenBank/DDBJ databases">
        <title>Human gut microbiome strain richness.</title>
        <authorList>
            <person name="Chen-Liaw A."/>
        </authorList>
    </citation>
    <scope>NUCLEOTIDE SEQUENCE</scope>
    <source>
        <strain evidence="1">D55st1_G4_D55t1_190419</strain>
    </source>
</reference>
<comment type="caution">
    <text evidence="1">The sequence shown here is derived from an EMBL/GenBank/DDBJ whole genome shotgun (WGS) entry which is preliminary data.</text>
</comment>
<evidence type="ECO:0000313" key="1">
    <source>
        <dbReference type="EMBL" id="MDC0827967.1"/>
    </source>
</evidence>
<dbReference type="RefSeq" id="WP_195191143.1">
    <property type="nucleotide sequence ID" value="NZ_JADMUL010000011.1"/>
</dbReference>
<accession>A0AAW6FS63</accession>